<sequence length="49" mass="5621">MTKDIRSHELVEGTDEDEAGKMKQQMRIEEAQRLRRQNQAAAAKAPKPE</sequence>
<evidence type="ECO:0000313" key="3">
    <source>
        <dbReference type="Proteomes" id="UP000182944"/>
    </source>
</evidence>
<dbReference type="Proteomes" id="UP000182944">
    <property type="component" value="Unassembled WGS sequence"/>
</dbReference>
<feature type="region of interest" description="Disordered" evidence="1">
    <location>
        <begin position="1"/>
        <end position="25"/>
    </location>
</feature>
<reference evidence="3" key="1">
    <citation type="submission" date="2016-10" db="EMBL/GenBank/DDBJ databases">
        <authorList>
            <person name="Varghese N."/>
            <person name="Submissions S."/>
        </authorList>
    </citation>
    <scope>NUCLEOTIDE SEQUENCE [LARGE SCALE GENOMIC DNA]</scope>
    <source>
        <strain evidence="3">DSM 29303</strain>
    </source>
</reference>
<evidence type="ECO:0000256" key="1">
    <source>
        <dbReference type="SAM" id="MobiDB-lite"/>
    </source>
</evidence>
<keyword evidence="3" id="KW-1185">Reference proteome</keyword>
<accession>A0A1H2W7K7</accession>
<gene>
    <name evidence="2" type="ORF">SAMN05444276_10263</name>
</gene>
<proteinExistence type="predicted"/>
<evidence type="ECO:0000313" key="2">
    <source>
        <dbReference type="EMBL" id="SDW76505.1"/>
    </source>
</evidence>
<dbReference type="EMBL" id="FNNA01000002">
    <property type="protein sequence ID" value="SDW76505.1"/>
    <property type="molecule type" value="Genomic_DNA"/>
</dbReference>
<feature type="compositionally biased region" description="Basic and acidic residues" evidence="1">
    <location>
        <begin position="1"/>
        <end position="11"/>
    </location>
</feature>
<name>A0A1H2W7K7_9RHOB</name>
<organism evidence="2 3">
    <name type="scientific">Paracoccus sanguinis</name>
    <dbReference type="NCBI Taxonomy" id="1545044"/>
    <lineage>
        <taxon>Bacteria</taxon>
        <taxon>Pseudomonadati</taxon>
        <taxon>Pseudomonadota</taxon>
        <taxon>Alphaproteobacteria</taxon>
        <taxon>Rhodobacterales</taxon>
        <taxon>Paracoccaceae</taxon>
        <taxon>Paracoccus</taxon>
    </lineage>
</organism>
<dbReference type="AlphaFoldDB" id="A0A1H2W7K7"/>
<protein>
    <submittedName>
        <fullName evidence="2">Uncharacterized protein</fullName>
    </submittedName>
</protein>
<dbReference type="RefSeq" id="WP_156113622.1">
    <property type="nucleotide sequence ID" value="NZ_CP051542.1"/>
</dbReference>